<sequence>MDILAIVESRPRRIAREALYYCLRALKQAGLPSESKKDYFHDSESSMPTEEGVALANEILSFIAFEEGVDLDHIEDHRIHVYLTEIAKASDFAASSVEGFNVETGQELLKRMRGEI</sequence>
<dbReference type="EMBL" id="JANIBL010000021">
    <property type="protein sequence ID" value="MCQ8117485.1"/>
    <property type="molecule type" value="Genomic_DNA"/>
</dbReference>
<name>A0ABT1TRT2_9GAMM</name>
<accession>A0ABT1TRT2</accession>
<comment type="caution">
    <text evidence="1">The sequence shown here is derived from an EMBL/GenBank/DDBJ whole genome shotgun (WGS) entry which is preliminary data.</text>
</comment>
<evidence type="ECO:0000313" key="1">
    <source>
        <dbReference type="EMBL" id="MCQ8117485.1"/>
    </source>
</evidence>
<dbReference type="RefSeq" id="WP_256606614.1">
    <property type="nucleotide sequence ID" value="NZ_JANIBL010000021.1"/>
</dbReference>
<protein>
    <submittedName>
        <fullName evidence="1">Uncharacterized protein</fullName>
    </submittedName>
</protein>
<evidence type="ECO:0000313" key="2">
    <source>
        <dbReference type="Proteomes" id="UP001524570"/>
    </source>
</evidence>
<proteinExistence type="predicted"/>
<dbReference type="Proteomes" id="UP001524570">
    <property type="component" value="Unassembled WGS sequence"/>
</dbReference>
<gene>
    <name evidence="1" type="ORF">NP589_08610</name>
</gene>
<reference evidence="1 2" key="1">
    <citation type="submission" date="2022-07" db="EMBL/GenBank/DDBJ databases">
        <title>Methylomonas rivi sp. nov., Methylomonas rosea sp. nov., Methylomonas aureus sp. nov. and Methylomonas subterranea sp. nov., four novel methanotrophs isolated from a freshwater creek and the deep terrestrial subsurface.</title>
        <authorList>
            <person name="Abin C."/>
            <person name="Sankaranarayanan K."/>
            <person name="Garner C."/>
            <person name="Sindelar R."/>
            <person name="Kotary K."/>
            <person name="Garner R."/>
            <person name="Barclay S."/>
            <person name="Lawson P."/>
            <person name="Krumholz L."/>
        </authorList>
    </citation>
    <scope>NUCLEOTIDE SEQUENCE [LARGE SCALE GENOMIC DNA]</scope>
    <source>
        <strain evidence="1 2">WSC-7</strain>
    </source>
</reference>
<keyword evidence="2" id="KW-1185">Reference proteome</keyword>
<organism evidence="1 2">
    <name type="scientific">Methylomonas rosea</name>
    <dbReference type="NCBI Taxonomy" id="2952227"/>
    <lineage>
        <taxon>Bacteria</taxon>
        <taxon>Pseudomonadati</taxon>
        <taxon>Pseudomonadota</taxon>
        <taxon>Gammaproteobacteria</taxon>
        <taxon>Methylococcales</taxon>
        <taxon>Methylococcaceae</taxon>
        <taxon>Methylomonas</taxon>
    </lineage>
</organism>